<reference evidence="1" key="1">
    <citation type="submission" date="2018-05" db="EMBL/GenBank/DDBJ databases">
        <authorList>
            <person name="Lanie J.A."/>
            <person name="Ng W.-L."/>
            <person name="Kazmierczak K.M."/>
            <person name="Andrzejewski T.M."/>
            <person name="Davidsen T.M."/>
            <person name="Wayne K.J."/>
            <person name="Tettelin H."/>
            <person name="Glass J.I."/>
            <person name="Rusch D."/>
            <person name="Podicherti R."/>
            <person name="Tsui H.-C.T."/>
            <person name="Winkler M.E."/>
        </authorList>
    </citation>
    <scope>NUCLEOTIDE SEQUENCE</scope>
</reference>
<dbReference type="InterPro" id="IPR027603">
    <property type="entry name" value="LIC12162"/>
</dbReference>
<organism evidence="1">
    <name type="scientific">marine metagenome</name>
    <dbReference type="NCBI Taxonomy" id="408172"/>
    <lineage>
        <taxon>unclassified sequences</taxon>
        <taxon>metagenomes</taxon>
        <taxon>ecological metagenomes</taxon>
    </lineage>
</organism>
<evidence type="ECO:0000313" key="1">
    <source>
        <dbReference type="EMBL" id="SVC39236.1"/>
    </source>
</evidence>
<proteinExistence type="predicted"/>
<accession>A0A382LRQ3</accession>
<dbReference type="AlphaFoldDB" id="A0A382LRQ3"/>
<name>A0A382LRQ3_9ZZZZ</name>
<dbReference type="NCBIfam" id="TIGR04331">
    <property type="entry name" value="o_ant_LIC12162"/>
    <property type="match status" value="1"/>
</dbReference>
<feature type="non-terminal residue" evidence="1">
    <location>
        <position position="383"/>
    </location>
</feature>
<dbReference type="EMBL" id="UINC01088744">
    <property type="protein sequence ID" value="SVC39236.1"/>
    <property type="molecule type" value="Genomic_DNA"/>
</dbReference>
<protein>
    <submittedName>
        <fullName evidence="1">Uncharacterized protein</fullName>
    </submittedName>
</protein>
<gene>
    <name evidence="1" type="ORF">METZ01_LOCUS292090</name>
</gene>
<sequence length="383" mass="44032">MNRFLVTTALEETWPDEGPVLFLGEWCRRYSRRERWASMDAVVAPYCWDDRRQAATDYRYLWSVYERLLPDLTRDLNLRHGTDRSVRSWQILVGPWLGYFVQMLYSRWRSIELVVASGDLSGTIVLDGIGQDLVPEDMVGFHRLFEGEEWNHFIYAEILERVGGVNLERVSHTVTRGLDPMPSPPSLRFLREPRAAALAAWSRLVAPRVRDGGTVLVAPFMSWPDEMSVYIRFRQVPMIWSLVPVTRVRTTAGERNWKMSGEPANRFERFVRDLIPHQIPSAYIEGFNAVEAALDEGPWPARPKLIFTSNAHYNNDTFKAWAARSVELGARLVVGQHGGNFGVAEYYFGEEHERSIADAYLTWGWSDPADRRVVPVGQLSGRR</sequence>